<evidence type="ECO:0000256" key="5">
    <source>
        <dbReference type="ARBA" id="ARBA00022729"/>
    </source>
</evidence>
<keyword evidence="9" id="KW-1185">Reference proteome</keyword>
<dbReference type="AlphaFoldDB" id="A0A2Z4FPC0"/>
<organism evidence="8 9">
    <name type="scientific">Bradymonas sediminis</name>
    <dbReference type="NCBI Taxonomy" id="1548548"/>
    <lineage>
        <taxon>Bacteria</taxon>
        <taxon>Deltaproteobacteria</taxon>
        <taxon>Bradymonadales</taxon>
        <taxon>Bradymonadaceae</taxon>
        <taxon>Bradymonas</taxon>
    </lineage>
</organism>
<evidence type="ECO:0000256" key="2">
    <source>
        <dbReference type="ARBA" id="ARBA00008163"/>
    </source>
</evidence>
<dbReference type="Gene3D" id="2.40.160.60">
    <property type="entry name" value="Outer membrane protein transport protein (OMPP1/FadL/TodX)"/>
    <property type="match status" value="1"/>
</dbReference>
<reference evidence="8 9" key="1">
    <citation type="submission" date="2018-06" db="EMBL/GenBank/DDBJ databases">
        <title>Lujinxingia sediminis gen. nov. sp. nov., a new facultative anaerobic member of the class Deltaproteobacteria, and proposal of Lujinxingaceae fam. nov.</title>
        <authorList>
            <person name="Guo L.-Y."/>
            <person name="Li C.-M."/>
            <person name="Wang S."/>
            <person name="Du Z.-J."/>
        </authorList>
    </citation>
    <scope>NUCLEOTIDE SEQUENCE [LARGE SCALE GENOMIC DNA]</scope>
    <source>
        <strain evidence="8 9">FA350</strain>
    </source>
</reference>
<dbReference type="InterPro" id="IPR005017">
    <property type="entry name" value="OMPP1/FadL/TodX"/>
</dbReference>
<proteinExistence type="inferred from homology"/>
<dbReference type="PANTHER" id="PTHR35093:SF8">
    <property type="entry name" value="OUTER MEMBRANE PROTEIN NMB0088-RELATED"/>
    <property type="match status" value="1"/>
</dbReference>
<dbReference type="PANTHER" id="PTHR35093">
    <property type="entry name" value="OUTER MEMBRANE PROTEIN NMB0088-RELATED"/>
    <property type="match status" value="1"/>
</dbReference>
<name>A0A2Z4FPC0_9DELT</name>
<comment type="subcellular location">
    <subcellularLocation>
        <location evidence="1">Cell outer membrane</location>
        <topology evidence="1">Multi-pass membrane protein</topology>
    </subcellularLocation>
</comment>
<dbReference type="Proteomes" id="UP000249799">
    <property type="component" value="Chromosome"/>
</dbReference>
<dbReference type="GO" id="GO:0015483">
    <property type="term" value="F:long-chain fatty acid transporting porin activity"/>
    <property type="evidence" value="ECO:0007669"/>
    <property type="project" value="TreeGrafter"/>
</dbReference>
<evidence type="ECO:0000256" key="4">
    <source>
        <dbReference type="ARBA" id="ARBA00022692"/>
    </source>
</evidence>
<evidence type="ECO:0000256" key="7">
    <source>
        <dbReference type="ARBA" id="ARBA00023237"/>
    </source>
</evidence>
<evidence type="ECO:0000313" key="9">
    <source>
        <dbReference type="Proteomes" id="UP000249799"/>
    </source>
</evidence>
<dbReference type="EMBL" id="CP030032">
    <property type="protein sequence ID" value="AWV90891.1"/>
    <property type="molecule type" value="Genomic_DNA"/>
</dbReference>
<keyword evidence="5" id="KW-0732">Signal</keyword>
<evidence type="ECO:0000313" key="8">
    <source>
        <dbReference type="EMBL" id="AWV90891.1"/>
    </source>
</evidence>
<dbReference type="SUPFAM" id="SSF56935">
    <property type="entry name" value="Porins"/>
    <property type="match status" value="1"/>
</dbReference>
<dbReference type="Pfam" id="PF03349">
    <property type="entry name" value="Toluene_X"/>
    <property type="match status" value="1"/>
</dbReference>
<keyword evidence="7" id="KW-0998">Cell outer membrane</keyword>
<evidence type="ECO:0000256" key="1">
    <source>
        <dbReference type="ARBA" id="ARBA00004571"/>
    </source>
</evidence>
<dbReference type="OrthoDB" id="5485493at2"/>
<sequence length="471" mass="50575">MNLSTSRPRQALKFVGLFALVGLAASLSLLPAAPAEAAGFYLPGRGVRPLGRAGAFVASGQGNLNSLWYNPANLTLTDGMQLTVDVGLIDLSADFARAPRTDENGEEFSYGKVSNEAWPQASPQVLIGGPTGVEGLSWAAGFYAPYMSGVTYPENGPQRYTMVSNTGSLLAFFHAALAYEVGDAFRIGAGVQNAIASFRLVSVTSGYTGLHGRPEDRDLDILSKVEMSDYFIPTGNLGLWVKLGQNFEAAMSVQGPVTVDDADARLTVRMPTSPEFDNARLSNNSISAKMKIPPVLRVGLRFVTEPLDVELAAVWEGWSSFDEIGASPNDVEVDGVPGIGSIPVGPLSIPQNGRDTYSLRLGGDYRLNPDLSLRAGLGFETGAIPDEYYSVFLPESDKYSLAAGLTWAFSEWELDFGVAYYHYADKRITNSKVRQINPTDTDQKLATIVGNGEYSARYLVVGLGVNYAFGQ</sequence>
<evidence type="ECO:0000256" key="3">
    <source>
        <dbReference type="ARBA" id="ARBA00022452"/>
    </source>
</evidence>
<dbReference type="KEGG" id="bsed:DN745_16800"/>
<accession>A0A2Z4FPC0</accession>
<comment type="similarity">
    <text evidence="2">Belongs to the OmpP1/FadL family.</text>
</comment>
<dbReference type="RefSeq" id="WP_111336640.1">
    <property type="nucleotide sequence ID" value="NZ_CP030032.1"/>
</dbReference>
<gene>
    <name evidence="8" type="ORF">DN745_16800</name>
</gene>
<keyword evidence="4" id="KW-0812">Transmembrane</keyword>
<dbReference type="InterPro" id="IPR006311">
    <property type="entry name" value="TAT_signal"/>
</dbReference>
<keyword evidence="3" id="KW-1134">Transmembrane beta strand</keyword>
<evidence type="ECO:0000256" key="6">
    <source>
        <dbReference type="ARBA" id="ARBA00023136"/>
    </source>
</evidence>
<dbReference type="GO" id="GO:0009279">
    <property type="term" value="C:cell outer membrane"/>
    <property type="evidence" value="ECO:0007669"/>
    <property type="project" value="UniProtKB-SubCell"/>
</dbReference>
<keyword evidence="6" id="KW-0472">Membrane</keyword>
<dbReference type="PROSITE" id="PS51318">
    <property type="entry name" value="TAT"/>
    <property type="match status" value="1"/>
</dbReference>
<protein>
    <submittedName>
        <fullName evidence="8">Uncharacterized protein</fullName>
    </submittedName>
</protein>